<feature type="non-terminal residue" evidence="1">
    <location>
        <position position="1"/>
    </location>
</feature>
<accession>A0A0P0X323</accession>
<dbReference type="AlphaFoldDB" id="A0A0P0X323"/>
<reference evidence="1 2" key="3">
    <citation type="journal article" date="2013" name="Rice">
        <title>Improvement of the Oryza sativa Nipponbare reference genome using next generation sequence and optical map data.</title>
        <authorList>
            <person name="Kawahara Y."/>
            <person name="de la Bastide M."/>
            <person name="Hamilton J.P."/>
            <person name="Kanamori H."/>
            <person name="McCombie W.R."/>
            <person name="Ouyang S."/>
            <person name="Schwartz D.C."/>
            <person name="Tanaka T."/>
            <person name="Wu J."/>
            <person name="Zhou S."/>
            <person name="Childs K.L."/>
            <person name="Davidson R.M."/>
            <person name="Lin H."/>
            <person name="Quesada-Ocampo L."/>
            <person name="Vaillancourt B."/>
            <person name="Sakai H."/>
            <person name="Lee S.S."/>
            <person name="Kim J."/>
            <person name="Numa H."/>
            <person name="Itoh T."/>
            <person name="Buell C.R."/>
            <person name="Matsumoto T."/>
        </authorList>
    </citation>
    <scope>NUCLEOTIDE SEQUENCE [LARGE SCALE GENOMIC DNA]</scope>
    <source>
        <strain evidence="2">cv. Nipponbare</strain>
    </source>
</reference>
<dbReference type="EMBL" id="AP014963">
    <property type="protein sequence ID" value="BAT00424.1"/>
    <property type="molecule type" value="Genomic_DNA"/>
</dbReference>
<evidence type="ECO:0000313" key="1">
    <source>
        <dbReference type="EMBL" id="BAT00424.1"/>
    </source>
</evidence>
<name>A0A0P0X323_ORYSJ</name>
<proteinExistence type="predicted"/>
<gene>
    <name evidence="1" type="ordered locus">Os07g0191250</name>
    <name evidence="1" type="ORF">OSNPB_070191250</name>
</gene>
<sequence>MRAAAALPALFSSMKLIVELMMSSVMMPTKSCQSGGFPPPLARAMAMIAAASMTQDSGFHMNPKNFKNLLSFFSSSLLGPKRLRRCSALAEVRPSRLHRRCSNTSSNGMFS</sequence>
<organism evidence="1 2">
    <name type="scientific">Oryza sativa subsp. japonica</name>
    <name type="common">Rice</name>
    <dbReference type="NCBI Taxonomy" id="39947"/>
    <lineage>
        <taxon>Eukaryota</taxon>
        <taxon>Viridiplantae</taxon>
        <taxon>Streptophyta</taxon>
        <taxon>Embryophyta</taxon>
        <taxon>Tracheophyta</taxon>
        <taxon>Spermatophyta</taxon>
        <taxon>Magnoliopsida</taxon>
        <taxon>Liliopsida</taxon>
        <taxon>Poales</taxon>
        <taxon>Poaceae</taxon>
        <taxon>BOP clade</taxon>
        <taxon>Oryzoideae</taxon>
        <taxon>Oryzeae</taxon>
        <taxon>Oryzinae</taxon>
        <taxon>Oryza</taxon>
        <taxon>Oryza sativa</taxon>
    </lineage>
</organism>
<reference evidence="2" key="1">
    <citation type="journal article" date="2005" name="Nature">
        <title>The map-based sequence of the rice genome.</title>
        <authorList>
            <consortium name="International rice genome sequencing project (IRGSP)"/>
            <person name="Matsumoto T."/>
            <person name="Wu J."/>
            <person name="Kanamori H."/>
            <person name="Katayose Y."/>
            <person name="Fujisawa M."/>
            <person name="Namiki N."/>
            <person name="Mizuno H."/>
            <person name="Yamamoto K."/>
            <person name="Antonio B.A."/>
            <person name="Baba T."/>
            <person name="Sakata K."/>
            <person name="Nagamura Y."/>
            <person name="Aoki H."/>
            <person name="Arikawa K."/>
            <person name="Arita K."/>
            <person name="Bito T."/>
            <person name="Chiden Y."/>
            <person name="Fujitsuka N."/>
            <person name="Fukunaka R."/>
            <person name="Hamada M."/>
            <person name="Harada C."/>
            <person name="Hayashi A."/>
            <person name="Hijishita S."/>
            <person name="Honda M."/>
            <person name="Hosokawa S."/>
            <person name="Ichikawa Y."/>
            <person name="Idonuma A."/>
            <person name="Iijima M."/>
            <person name="Ikeda M."/>
            <person name="Ikeno M."/>
            <person name="Ito K."/>
            <person name="Ito S."/>
            <person name="Ito T."/>
            <person name="Ito Y."/>
            <person name="Ito Y."/>
            <person name="Iwabuchi A."/>
            <person name="Kamiya K."/>
            <person name="Karasawa W."/>
            <person name="Kurita K."/>
            <person name="Katagiri S."/>
            <person name="Kikuta A."/>
            <person name="Kobayashi H."/>
            <person name="Kobayashi N."/>
            <person name="Machita K."/>
            <person name="Maehara T."/>
            <person name="Masukawa M."/>
            <person name="Mizubayashi T."/>
            <person name="Mukai Y."/>
            <person name="Nagasaki H."/>
            <person name="Nagata Y."/>
            <person name="Naito S."/>
            <person name="Nakashima M."/>
            <person name="Nakama Y."/>
            <person name="Nakamichi Y."/>
            <person name="Nakamura M."/>
            <person name="Meguro A."/>
            <person name="Negishi M."/>
            <person name="Ohta I."/>
            <person name="Ohta T."/>
            <person name="Okamoto M."/>
            <person name="Ono N."/>
            <person name="Saji S."/>
            <person name="Sakaguchi M."/>
            <person name="Sakai K."/>
            <person name="Shibata M."/>
            <person name="Shimokawa T."/>
            <person name="Song J."/>
            <person name="Takazaki Y."/>
            <person name="Terasawa K."/>
            <person name="Tsugane M."/>
            <person name="Tsuji K."/>
            <person name="Ueda S."/>
            <person name="Waki K."/>
            <person name="Yamagata H."/>
            <person name="Yamamoto M."/>
            <person name="Yamamoto S."/>
            <person name="Yamane H."/>
            <person name="Yoshiki S."/>
            <person name="Yoshihara R."/>
            <person name="Yukawa K."/>
            <person name="Zhong H."/>
            <person name="Yano M."/>
            <person name="Yuan Q."/>
            <person name="Ouyang S."/>
            <person name="Liu J."/>
            <person name="Jones K.M."/>
            <person name="Gansberger K."/>
            <person name="Moffat K."/>
            <person name="Hill J."/>
            <person name="Bera J."/>
            <person name="Fadrosh D."/>
            <person name="Jin S."/>
            <person name="Johri S."/>
            <person name="Kim M."/>
            <person name="Overton L."/>
            <person name="Reardon M."/>
            <person name="Tsitrin T."/>
            <person name="Vuong H."/>
            <person name="Weaver B."/>
            <person name="Ciecko A."/>
            <person name="Tallon L."/>
            <person name="Jackson J."/>
            <person name="Pai G."/>
            <person name="Aken S.V."/>
            <person name="Utterback T."/>
            <person name="Reidmuller S."/>
            <person name="Feldblyum T."/>
            <person name="Hsiao J."/>
            <person name="Zismann V."/>
            <person name="Iobst S."/>
            <person name="de Vazeille A.R."/>
            <person name="Buell C.R."/>
            <person name="Ying K."/>
            <person name="Li Y."/>
            <person name="Lu T."/>
            <person name="Huang Y."/>
            <person name="Zhao Q."/>
            <person name="Feng Q."/>
            <person name="Zhang L."/>
            <person name="Zhu J."/>
            <person name="Weng Q."/>
            <person name="Mu J."/>
            <person name="Lu Y."/>
            <person name="Fan D."/>
            <person name="Liu Y."/>
            <person name="Guan J."/>
            <person name="Zhang Y."/>
            <person name="Yu S."/>
            <person name="Liu X."/>
            <person name="Zhang Y."/>
            <person name="Hong G."/>
            <person name="Han B."/>
            <person name="Choisne N."/>
            <person name="Demange N."/>
            <person name="Orjeda G."/>
            <person name="Samain S."/>
            <person name="Cattolico L."/>
            <person name="Pelletier E."/>
            <person name="Couloux A."/>
            <person name="Segurens B."/>
            <person name="Wincker P."/>
            <person name="D'Hont A."/>
            <person name="Scarpelli C."/>
            <person name="Weissenbach J."/>
            <person name="Salanoubat M."/>
            <person name="Quetier F."/>
            <person name="Yu Y."/>
            <person name="Kim H.R."/>
            <person name="Rambo T."/>
            <person name="Currie J."/>
            <person name="Collura K."/>
            <person name="Luo M."/>
            <person name="Yang T."/>
            <person name="Ammiraju J.S.S."/>
            <person name="Engler F."/>
            <person name="Soderlund C."/>
            <person name="Wing R.A."/>
            <person name="Palmer L.E."/>
            <person name="de la Bastide M."/>
            <person name="Spiegel L."/>
            <person name="Nascimento L."/>
            <person name="Zutavern T."/>
            <person name="O'Shaughnessy A."/>
            <person name="Dike S."/>
            <person name="Dedhia N."/>
            <person name="Preston R."/>
            <person name="Balija V."/>
            <person name="McCombie W.R."/>
            <person name="Chow T."/>
            <person name="Chen H."/>
            <person name="Chung M."/>
            <person name="Chen C."/>
            <person name="Shaw J."/>
            <person name="Wu H."/>
            <person name="Hsiao K."/>
            <person name="Chao Y."/>
            <person name="Chu M."/>
            <person name="Cheng C."/>
            <person name="Hour A."/>
            <person name="Lee P."/>
            <person name="Lin S."/>
            <person name="Lin Y."/>
            <person name="Liou J."/>
            <person name="Liu S."/>
            <person name="Hsing Y."/>
            <person name="Raghuvanshi S."/>
            <person name="Mohanty A."/>
            <person name="Bharti A.K."/>
            <person name="Gaur A."/>
            <person name="Gupta V."/>
            <person name="Kumar D."/>
            <person name="Ravi V."/>
            <person name="Vij S."/>
            <person name="Kapur A."/>
            <person name="Khurana P."/>
            <person name="Khurana P."/>
            <person name="Khurana J.P."/>
            <person name="Tyagi A.K."/>
            <person name="Gaikwad K."/>
            <person name="Singh A."/>
            <person name="Dalal V."/>
            <person name="Srivastava S."/>
            <person name="Dixit A."/>
            <person name="Pal A.K."/>
            <person name="Ghazi I.A."/>
            <person name="Yadav M."/>
            <person name="Pandit A."/>
            <person name="Bhargava A."/>
            <person name="Sureshbabu K."/>
            <person name="Batra K."/>
            <person name="Sharma T.R."/>
            <person name="Mohapatra T."/>
            <person name="Singh N.K."/>
            <person name="Messing J."/>
            <person name="Nelson A.B."/>
            <person name="Fuks G."/>
            <person name="Kavchok S."/>
            <person name="Keizer G."/>
            <person name="Linton E."/>
            <person name="Llaca V."/>
            <person name="Song R."/>
            <person name="Tanyolac B."/>
            <person name="Young S."/>
            <person name="Ho-Il K."/>
            <person name="Hahn J.H."/>
            <person name="Sangsakoo G."/>
            <person name="Vanavichit A."/>
            <person name="de Mattos Luiz.A.T."/>
            <person name="Zimmer P.D."/>
            <person name="Malone G."/>
            <person name="Dellagostin O."/>
            <person name="de Oliveira A.C."/>
            <person name="Bevan M."/>
            <person name="Bancroft I."/>
            <person name="Minx P."/>
            <person name="Cordum H."/>
            <person name="Wilson R."/>
            <person name="Cheng Z."/>
            <person name="Jin W."/>
            <person name="Jiang J."/>
            <person name="Leong S.A."/>
            <person name="Iwama H."/>
            <person name="Gojobori T."/>
            <person name="Itoh T."/>
            <person name="Niimura Y."/>
            <person name="Fujii Y."/>
            <person name="Habara T."/>
            <person name="Sakai H."/>
            <person name="Sato Y."/>
            <person name="Wilson G."/>
            <person name="Kumar K."/>
            <person name="McCouch S."/>
            <person name="Juretic N."/>
            <person name="Hoen D."/>
            <person name="Wright S."/>
            <person name="Bruskiewich R."/>
            <person name="Bureau T."/>
            <person name="Miyao A."/>
            <person name="Hirochika H."/>
            <person name="Nishikawa T."/>
            <person name="Kadowaki K."/>
            <person name="Sugiura M."/>
            <person name="Burr B."/>
            <person name="Sasaki T."/>
        </authorList>
    </citation>
    <scope>NUCLEOTIDE SEQUENCE [LARGE SCALE GENOMIC DNA]</scope>
    <source>
        <strain evidence="2">cv. Nipponbare</strain>
    </source>
</reference>
<dbReference type="InParanoid" id="A0A0P0X323"/>
<protein>
    <submittedName>
        <fullName evidence="1">Os07g0191250 protein</fullName>
    </submittedName>
</protein>
<evidence type="ECO:0000313" key="2">
    <source>
        <dbReference type="Proteomes" id="UP000059680"/>
    </source>
</evidence>
<keyword evidence="2" id="KW-1185">Reference proteome</keyword>
<reference evidence="1 2" key="2">
    <citation type="journal article" date="2013" name="Plant Cell Physiol.">
        <title>Rice Annotation Project Database (RAP-DB): an integrative and interactive database for rice genomics.</title>
        <authorList>
            <person name="Sakai H."/>
            <person name="Lee S.S."/>
            <person name="Tanaka T."/>
            <person name="Numa H."/>
            <person name="Kim J."/>
            <person name="Kawahara Y."/>
            <person name="Wakimoto H."/>
            <person name="Yang C.C."/>
            <person name="Iwamoto M."/>
            <person name="Abe T."/>
            <person name="Yamada Y."/>
            <person name="Muto A."/>
            <person name="Inokuchi H."/>
            <person name="Ikemura T."/>
            <person name="Matsumoto T."/>
            <person name="Sasaki T."/>
            <person name="Itoh T."/>
        </authorList>
    </citation>
    <scope>NUCLEOTIDE SEQUENCE [LARGE SCALE GENOMIC DNA]</scope>
    <source>
        <strain evidence="2">cv. Nipponbare</strain>
    </source>
</reference>
<dbReference type="PaxDb" id="39947-A0A0P0X323"/>
<dbReference type="Proteomes" id="UP000059680">
    <property type="component" value="Chromosome 7"/>
</dbReference>
<dbReference type="Gramene" id="Os07t0191250-00">
    <property type="protein sequence ID" value="Os07t0191250-00"/>
    <property type="gene ID" value="Os07g0191250"/>
</dbReference>